<feature type="signal peptide" evidence="1">
    <location>
        <begin position="1"/>
        <end position="25"/>
    </location>
</feature>
<sequence>MEQMNNVTPQSGWTCSISCSGPCFAACAVGAATGPAALAIVTGSFYYTYYAS</sequence>
<name>A0A917FCE5_9BACL</name>
<gene>
    <name evidence="2" type="ORF">GCM10010912_08590</name>
</gene>
<organism evidence="2 3">
    <name type="scientific">Paenibacillus albidus</name>
    <dbReference type="NCBI Taxonomy" id="2041023"/>
    <lineage>
        <taxon>Bacteria</taxon>
        <taxon>Bacillati</taxon>
        <taxon>Bacillota</taxon>
        <taxon>Bacilli</taxon>
        <taxon>Bacillales</taxon>
        <taxon>Paenibacillaceae</taxon>
        <taxon>Paenibacillus</taxon>
    </lineage>
</organism>
<dbReference type="EMBL" id="BMKR01000003">
    <property type="protein sequence ID" value="GGF65826.1"/>
    <property type="molecule type" value="Genomic_DNA"/>
</dbReference>
<feature type="chain" id="PRO_5038451391" evidence="1">
    <location>
        <begin position="26"/>
        <end position="52"/>
    </location>
</feature>
<proteinExistence type="predicted"/>
<dbReference type="Proteomes" id="UP000637643">
    <property type="component" value="Unassembled WGS sequence"/>
</dbReference>
<keyword evidence="3" id="KW-1185">Reference proteome</keyword>
<accession>A0A917FCE5</accession>
<reference evidence="2" key="2">
    <citation type="submission" date="2020-09" db="EMBL/GenBank/DDBJ databases">
        <authorList>
            <person name="Sun Q."/>
            <person name="Zhou Y."/>
        </authorList>
    </citation>
    <scope>NUCLEOTIDE SEQUENCE</scope>
    <source>
        <strain evidence="2">CGMCC 1.16134</strain>
    </source>
</reference>
<keyword evidence="1" id="KW-0732">Signal</keyword>
<dbReference type="AlphaFoldDB" id="A0A917FCE5"/>
<reference evidence="2" key="1">
    <citation type="journal article" date="2014" name="Int. J. Syst. Evol. Microbiol.">
        <title>Complete genome sequence of Corynebacterium casei LMG S-19264T (=DSM 44701T), isolated from a smear-ripened cheese.</title>
        <authorList>
            <consortium name="US DOE Joint Genome Institute (JGI-PGF)"/>
            <person name="Walter F."/>
            <person name="Albersmeier A."/>
            <person name="Kalinowski J."/>
            <person name="Ruckert C."/>
        </authorList>
    </citation>
    <scope>NUCLEOTIDE SEQUENCE</scope>
    <source>
        <strain evidence="2">CGMCC 1.16134</strain>
    </source>
</reference>
<protein>
    <submittedName>
        <fullName evidence="2">Uncharacterized protein</fullName>
    </submittedName>
</protein>
<evidence type="ECO:0000313" key="2">
    <source>
        <dbReference type="EMBL" id="GGF65826.1"/>
    </source>
</evidence>
<evidence type="ECO:0000313" key="3">
    <source>
        <dbReference type="Proteomes" id="UP000637643"/>
    </source>
</evidence>
<comment type="caution">
    <text evidence="2">The sequence shown here is derived from an EMBL/GenBank/DDBJ whole genome shotgun (WGS) entry which is preliminary data.</text>
</comment>
<evidence type="ECO:0000256" key="1">
    <source>
        <dbReference type="SAM" id="SignalP"/>
    </source>
</evidence>